<proteinExistence type="inferred from homology"/>
<dbReference type="GO" id="GO:0016627">
    <property type="term" value="F:oxidoreductase activity, acting on the CH-CH group of donors"/>
    <property type="evidence" value="ECO:0007669"/>
    <property type="project" value="InterPro"/>
</dbReference>
<evidence type="ECO:0000313" key="10">
    <source>
        <dbReference type="Proteomes" id="UP000463700"/>
    </source>
</evidence>
<dbReference type="Gene3D" id="1.20.140.10">
    <property type="entry name" value="Butyryl-CoA Dehydrogenase, subunit A, domain 3"/>
    <property type="match status" value="1"/>
</dbReference>
<dbReference type="Pfam" id="PF00441">
    <property type="entry name" value="Acyl-CoA_dh_1"/>
    <property type="match status" value="1"/>
</dbReference>
<evidence type="ECO:0000259" key="7">
    <source>
        <dbReference type="Pfam" id="PF02771"/>
    </source>
</evidence>
<feature type="domain" description="Acyl-CoA dehydrogenase/oxidase C-terminal" evidence="5">
    <location>
        <begin position="286"/>
        <end position="451"/>
    </location>
</feature>
<dbReference type="Pfam" id="PF02771">
    <property type="entry name" value="Acyl-CoA_dh_N"/>
    <property type="match status" value="1"/>
</dbReference>
<dbReference type="Proteomes" id="UP000463700">
    <property type="component" value="Unassembled WGS sequence"/>
</dbReference>
<dbReference type="InterPro" id="IPR009100">
    <property type="entry name" value="AcylCoA_DH/oxidase_NM_dom_sf"/>
</dbReference>
<dbReference type="Pfam" id="PF02770">
    <property type="entry name" value="Acyl-CoA_dh_M"/>
    <property type="match status" value="1"/>
</dbReference>
<feature type="domain" description="Acetyl-CoA dehydrogenase-like C-terminal" evidence="8">
    <location>
        <begin position="472"/>
        <end position="596"/>
    </location>
</feature>
<evidence type="ECO:0000256" key="2">
    <source>
        <dbReference type="ARBA" id="ARBA00009347"/>
    </source>
</evidence>
<dbReference type="InterPro" id="IPR009075">
    <property type="entry name" value="AcylCo_DH/oxidase_C"/>
</dbReference>
<dbReference type="InterPro" id="IPR046373">
    <property type="entry name" value="Acyl-CoA_Oxase/DH_mid-dom_sf"/>
</dbReference>
<reference evidence="9 10" key="1">
    <citation type="journal article" date="2020" name="Int. J. Syst. Evol. Microbiol.">
        <title>Paraburkholderia madseniana sp. nov., a phenolic acid-degrading bacterium isolated from acidic forest soil.</title>
        <authorList>
            <person name="Wilhelm R.C."/>
            <person name="Murphy S.J.L."/>
            <person name="Feriancek N.M."/>
            <person name="Karasz D.C."/>
            <person name="DeRito C.M."/>
            <person name="Newman J.D."/>
            <person name="Buckley D.H."/>
        </authorList>
    </citation>
    <scope>NUCLEOTIDE SEQUENCE [LARGE SCALE GENOMIC DNA]</scope>
    <source>
        <strain evidence="9 10">RP11</strain>
    </source>
</reference>
<dbReference type="InterPro" id="IPR013786">
    <property type="entry name" value="AcylCoA_DH/ox_N"/>
</dbReference>
<feature type="domain" description="Acyl-CoA oxidase/dehydrogenase middle" evidence="6">
    <location>
        <begin position="163"/>
        <end position="270"/>
    </location>
</feature>
<dbReference type="PANTHER" id="PTHR42803:SF3">
    <property type="entry name" value="ACYL-COA DEHYDROGENASE-RELATED"/>
    <property type="match status" value="1"/>
</dbReference>
<evidence type="ECO:0000313" key="9">
    <source>
        <dbReference type="EMBL" id="KAE8758869.1"/>
    </source>
</evidence>
<comment type="caution">
    <text evidence="9">The sequence shown here is derived from an EMBL/GenBank/DDBJ whole genome shotgun (WGS) entry which is preliminary data.</text>
</comment>
<feature type="domain" description="Acyl-CoA dehydrogenase/oxidase N-terminal" evidence="7">
    <location>
        <begin position="40"/>
        <end position="157"/>
    </location>
</feature>
<evidence type="ECO:0000259" key="6">
    <source>
        <dbReference type="Pfam" id="PF02770"/>
    </source>
</evidence>
<dbReference type="InterPro" id="IPR025878">
    <property type="entry name" value="Acyl-CoA_dh-like_C_dom"/>
</dbReference>
<comment type="cofactor">
    <cofactor evidence="1">
        <name>FAD</name>
        <dbReference type="ChEBI" id="CHEBI:57692"/>
    </cofactor>
</comment>
<dbReference type="Pfam" id="PF12806">
    <property type="entry name" value="Acyl-CoA_dh_C"/>
    <property type="match status" value="1"/>
</dbReference>
<organism evidence="9 10">
    <name type="scientific">Paraburkholderia madseniana</name>
    <dbReference type="NCBI Taxonomy" id="2599607"/>
    <lineage>
        <taxon>Bacteria</taxon>
        <taxon>Pseudomonadati</taxon>
        <taxon>Pseudomonadota</taxon>
        <taxon>Betaproteobacteria</taxon>
        <taxon>Burkholderiales</taxon>
        <taxon>Burkholderiaceae</taxon>
        <taxon>Paraburkholderia</taxon>
    </lineage>
</organism>
<dbReference type="Gene3D" id="2.40.110.10">
    <property type="entry name" value="Butyryl-CoA Dehydrogenase, subunit A, domain 2"/>
    <property type="match status" value="1"/>
</dbReference>
<accession>A0A6N6WFT9</accession>
<evidence type="ECO:0000259" key="5">
    <source>
        <dbReference type="Pfam" id="PF00441"/>
    </source>
</evidence>
<dbReference type="InterPro" id="IPR037069">
    <property type="entry name" value="AcylCoA_DH/ox_N_sf"/>
</dbReference>
<evidence type="ECO:0000256" key="3">
    <source>
        <dbReference type="ARBA" id="ARBA00022630"/>
    </source>
</evidence>
<dbReference type="PANTHER" id="PTHR42803">
    <property type="entry name" value="ACYL-COA DEHYDROGENASE"/>
    <property type="match status" value="1"/>
</dbReference>
<evidence type="ECO:0000256" key="1">
    <source>
        <dbReference type="ARBA" id="ARBA00001974"/>
    </source>
</evidence>
<dbReference type="InterPro" id="IPR006091">
    <property type="entry name" value="Acyl-CoA_Oxase/DH_mid-dom"/>
</dbReference>
<dbReference type="SUPFAM" id="SSF47203">
    <property type="entry name" value="Acyl-CoA dehydrogenase C-terminal domain-like"/>
    <property type="match status" value="1"/>
</dbReference>
<dbReference type="OrthoDB" id="9764895at2"/>
<dbReference type="EMBL" id="VOSW01000028">
    <property type="protein sequence ID" value="KAE8758869.1"/>
    <property type="molecule type" value="Genomic_DNA"/>
</dbReference>
<evidence type="ECO:0000256" key="4">
    <source>
        <dbReference type="ARBA" id="ARBA00022827"/>
    </source>
</evidence>
<comment type="similarity">
    <text evidence="2">Belongs to the acyl-CoA dehydrogenase family.</text>
</comment>
<dbReference type="InterPro" id="IPR036250">
    <property type="entry name" value="AcylCo_DH-like_C"/>
</dbReference>
<evidence type="ECO:0000259" key="8">
    <source>
        <dbReference type="Pfam" id="PF12806"/>
    </source>
</evidence>
<dbReference type="SUPFAM" id="SSF56645">
    <property type="entry name" value="Acyl-CoA dehydrogenase NM domain-like"/>
    <property type="match status" value="1"/>
</dbReference>
<dbReference type="Gene3D" id="1.10.540.10">
    <property type="entry name" value="Acyl-CoA dehydrogenase/oxidase, N-terminal domain"/>
    <property type="match status" value="1"/>
</dbReference>
<dbReference type="InterPro" id="IPR052166">
    <property type="entry name" value="Diverse_Acyl-CoA_DH"/>
</dbReference>
<dbReference type="AlphaFoldDB" id="A0A6N6WFT9"/>
<name>A0A6N6WFT9_9BURK</name>
<gene>
    <name evidence="9" type="ORF">FSO04_16725</name>
</gene>
<protein>
    <submittedName>
        <fullName evidence="9">Acyl-CoA dehydrogenase</fullName>
    </submittedName>
</protein>
<dbReference type="GO" id="GO:0050660">
    <property type="term" value="F:flavin adenine dinucleotide binding"/>
    <property type="evidence" value="ECO:0007669"/>
    <property type="project" value="InterPro"/>
</dbReference>
<keyword evidence="3" id="KW-0285">Flavoprotein</keyword>
<keyword evidence="4" id="KW-0274">FAD</keyword>
<dbReference type="RefSeq" id="WP_154560733.1">
    <property type="nucleotide sequence ID" value="NZ_VOSW01000028.1"/>
</dbReference>
<sequence length="601" mass="66113">MQDALIINSRDLEFQLFEVLEAETLTQRARHADHTRETFNAALETAHAVAAEKFAPHNRLSDEHEPQFDGQRVTMPAEVKDALDAFRSAGFLAAGKDYEWGGMQLPSVIAFACLSLFKSANIATSSYAMLTTANANVIERFGSAAQKRKYLQALFEGRAFGTMALTEPQAGSSLSDLVASATPNEDGTYSIRGNKIFISGGDHELSENIVHLVLARIPGGPPGVKGISLFTVPKFHVNDDGSRGARNDVALAGLIHKMGWRGTTSTMLSFGERGECIGELVGEPHHGLAYMFHMMNEARIGVGLGAVMLGYRGYLASLDYARERPQGRRPDNKNPLDPQLPLIEHADVRRMLLAQKAYVEGAYALCLYAARLVDEQNTGESDTARAEAGLLLDLLTPVVKSWPSQWCLEANSLAIQIHGDYGYTREYPVEQFYRDNRLNLIHEGTHGIQAIDLLGRKVVMKQGAALKLLGREIQRSVDSARVHPALQAYADSLSQAWSELASTVEALLPTLASESERALANANAFLEAFGHIVIAWTWLRQAIVASAALPEAKSQADGDFYRGKLHACQWFFHWELPRVSLMLATLRSLDDTTFSMAPQWF</sequence>